<dbReference type="EMBL" id="LAZR01036302">
    <property type="protein sequence ID" value="KKL25206.1"/>
    <property type="molecule type" value="Genomic_DNA"/>
</dbReference>
<reference evidence="1" key="1">
    <citation type="journal article" date="2015" name="Nature">
        <title>Complex archaea that bridge the gap between prokaryotes and eukaryotes.</title>
        <authorList>
            <person name="Spang A."/>
            <person name="Saw J.H."/>
            <person name="Jorgensen S.L."/>
            <person name="Zaremba-Niedzwiedzka K."/>
            <person name="Martijn J."/>
            <person name="Lind A.E."/>
            <person name="van Eijk R."/>
            <person name="Schleper C."/>
            <person name="Guy L."/>
            <person name="Ettema T.J."/>
        </authorList>
    </citation>
    <scope>NUCLEOTIDE SEQUENCE</scope>
</reference>
<sequence length="46" mass="5680">MPQKEAEFQELHLQKEFMKETRKININEDNKIFIILIDIIWANKYD</sequence>
<name>A0A0F9E5S7_9ZZZZ</name>
<dbReference type="AlphaFoldDB" id="A0A0F9E5S7"/>
<protein>
    <submittedName>
        <fullName evidence="1">Uncharacterized protein</fullName>
    </submittedName>
</protein>
<gene>
    <name evidence="1" type="ORF">LCGC14_2407660</name>
</gene>
<evidence type="ECO:0000313" key="1">
    <source>
        <dbReference type="EMBL" id="KKL25206.1"/>
    </source>
</evidence>
<accession>A0A0F9E5S7</accession>
<proteinExistence type="predicted"/>
<organism evidence="1">
    <name type="scientific">marine sediment metagenome</name>
    <dbReference type="NCBI Taxonomy" id="412755"/>
    <lineage>
        <taxon>unclassified sequences</taxon>
        <taxon>metagenomes</taxon>
        <taxon>ecological metagenomes</taxon>
    </lineage>
</organism>
<comment type="caution">
    <text evidence="1">The sequence shown here is derived from an EMBL/GenBank/DDBJ whole genome shotgun (WGS) entry which is preliminary data.</text>
</comment>